<protein>
    <submittedName>
        <fullName evidence="1">Uncharacterized protein</fullName>
    </submittedName>
</protein>
<dbReference type="VEuPathDB" id="FungiDB:T551_00994"/>
<accession>A0A0W4ZTM4</accession>
<comment type="caution">
    <text evidence="1">The sequence shown here is derived from an EMBL/GenBank/DDBJ whole genome shotgun (WGS) entry which is preliminary data.</text>
</comment>
<keyword evidence="2" id="KW-1185">Reference proteome</keyword>
<evidence type="ECO:0000313" key="2">
    <source>
        <dbReference type="Proteomes" id="UP000053447"/>
    </source>
</evidence>
<name>A0A0W4ZTM4_PNEJ7</name>
<dbReference type="GeneID" id="28939512"/>
<dbReference type="EMBL" id="LFWA01000004">
    <property type="protein sequence ID" value="KTW31733.1"/>
    <property type="molecule type" value="Genomic_DNA"/>
</dbReference>
<dbReference type="Proteomes" id="UP000053447">
    <property type="component" value="Unassembled WGS sequence"/>
</dbReference>
<gene>
    <name evidence="1" type="ORF">T551_00994</name>
</gene>
<reference evidence="2" key="1">
    <citation type="journal article" date="2016" name="Nat. Commun.">
        <title>Genome analysis of three Pneumocystis species reveals adaptation mechanisms to life exclusively in mammalian hosts.</title>
        <authorList>
            <person name="Ma L."/>
            <person name="Chen Z."/>
            <person name="Huang D.W."/>
            <person name="Kutty G."/>
            <person name="Ishihara M."/>
            <person name="Wang H."/>
            <person name="Abouelleil A."/>
            <person name="Bishop L."/>
            <person name="Davey E."/>
            <person name="Deng R."/>
            <person name="Deng X."/>
            <person name="Fan L."/>
            <person name="Fantoni G."/>
            <person name="Fitzgerald M."/>
            <person name="Gogineni E."/>
            <person name="Goldberg J.M."/>
            <person name="Handley G."/>
            <person name="Hu X."/>
            <person name="Huber C."/>
            <person name="Jiao X."/>
            <person name="Jones K."/>
            <person name="Levin J.Z."/>
            <person name="Liu Y."/>
            <person name="Macdonald P."/>
            <person name="Melnikov A."/>
            <person name="Raley C."/>
            <person name="Sassi M."/>
            <person name="Sherman B.T."/>
            <person name="Song X."/>
            <person name="Sykes S."/>
            <person name="Tran B."/>
            <person name="Walsh L."/>
            <person name="Xia Y."/>
            <person name="Yang J."/>
            <person name="Young S."/>
            <person name="Zeng Q."/>
            <person name="Zheng X."/>
            <person name="Stephens R."/>
            <person name="Nusbaum C."/>
            <person name="Birren B.W."/>
            <person name="Azadi P."/>
            <person name="Lempicki R.A."/>
            <person name="Cuomo C.A."/>
            <person name="Kovacs J.A."/>
        </authorList>
    </citation>
    <scope>NUCLEOTIDE SEQUENCE [LARGE SCALE GENOMIC DNA]</scope>
    <source>
        <strain evidence="2">RU7</strain>
    </source>
</reference>
<dbReference type="AlphaFoldDB" id="A0A0W4ZTM4"/>
<dbReference type="RefSeq" id="XP_018230425.1">
    <property type="nucleotide sequence ID" value="XM_018373257.1"/>
</dbReference>
<dbReference type="OrthoDB" id="5399812at2759"/>
<organism evidence="1 2">
    <name type="scientific">Pneumocystis jirovecii (strain RU7)</name>
    <name type="common">Human pneumocystis pneumonia agent</name>
    <dbReference type="NCBI Taxonomy" id="1408657"/>
    <lineage>
        <taxon>Eukaryota</taxon>
        <taxon>Fungi</taxon>
        <taxon>Dikarya</taxon>
        <taxon>Ascomycota</taxon>
        <taxon>Taphrinomycotina</taxon>
        <taxon>Pneumocystomycetes</taxon>
        <taxon>Pneumocystaceae</taxon>
        <taxon>Pneumocystis</taxon>
    </lineage>
</organism>
<evidence type="ECO:0000313" key="1">
    <source>
        <dbReference type="EMBL" id="KTW31733.1"/>
    </source>
</evidence>
<proteinExistence type="predicted"/>
<sequence>MNFYTKENSGIKRNSTDDVSRLLSSKLLLGWALLDDCCNIHFIPLLRSPQNKLLKECVLCVAEQEHCNNKQLNQKLRPVNECLEKNENNIYEKNDVSFRCMKNSELSESLQILECASNNVFSSLKRCCAIIDSSNIELELYLVSKIKMCVETLESLERCKAYFEKKC</sequence>